<keyword evidence="2" id="KW-1185">Reference proteome</keyword>
<protein>
    <recommendedName>
        <fullName evidence="3">Secreted protein</fullName>
    </recommendedName>
</protein>
<evidence type="ECO:0000313" key="2">
    <source>
        <dbReference type="Proteomes" id="UP001482620"/>
    </source>
</evidence>
<proteinExistence type="predicted"/>
<gene>
    <name evidence="1" type="ORF">ILYODFUR_022929</name>
</gene>
<name>A0ABV0TWY2_9TELE</name>
<evidence type="ECO:0000313" key="1">
    <source>
        <dbReference type="EMBL" id="MEQ2237423.1"/>
    </source>
</evidence>
<organism evidence="1 2">
    <name type="scientific">Ilyodon furcidens</name>
    <name type="common">goldbreast splitfin</name>
    <dbReference type="NCBI Taxonomy" id="33524"/>
    <lineage>
        <taxon>Eukaryota</taxon>
        <taxon>Metazoa</taxon>
        <taxon>Chordata</taxon>
        <taxon>Craniata</taxon>
        <taxon>Vertebrata</taxon>
        <taxon>Euteleostomi</taxon>
        <taxon>Actinopterygii</taxon>
        <taxon>Neopterygii</taxon>
        <taxon>Teleostei</taxon>
        <taxon>Neoteleostei</taxon>
        <taxon>Acanthomorphata</taxon>
        <taxon>Ovalentaria</taxon>
        <taxon>Atherinomorphae</taxon>
        <taxon>Cyprinodontiformes</taxon>
        <taxon>Goodeidae</taxon>
        <taxon>Ilyodon</taxon>
    </lineage>
</organism>
<accession>A0ABV0TWY2</accession>
<dbReference type="Proteomes" id="UP001482620">
    <property type="component" value="Unassembled WGS sequence"/>
</dbReference>
<dbReference type="EMBL" id="JAHRIQ010048912">
    <property type="protein sequence ID" value="MEQ2237423.1"/>
    <property type="molecule type" value="Genomic_DNA"/>
</dbReference>
<comment type="caution">
    <text evidence="1">The sequence shown here is derived from an EMBL/GenBank/DDBJ whole genome shotgun (WGS) entry which is preliminary data.</text>
</comment>
<sequence>MYRVCDGWMLHIAIWTSADFSPGPVMFTFNLMLIQVRNSVQCRAAMNYITVERKYSDMKFWLGPPFFLHCSCIRNLNVSRVLIVECLPCFVLVSLFKLAQQKVALST</sequence>
<reference evidence="1 2" key="1">
    <citation type="submission" date="2021-06" db="EMBL/GenBank/DDBJ databases">
        <authorList>
            <person name="Palmer J.M."/>
        </authorList>
    </citation>
    <scope>NUCLEOTIDE SEQUENCE [LARGE SCALE GENOMIC DNA]</scope>
    <source>
        <strain evidence="2">if_2019</strain>
        <tissue evidence="1">Muscle</tissue>
    </source>
</reference>
<evidence type="ECO:0008006" key="3">
    <source>
        <dbReference type="Google" id="ProtNLM"/>
    </source>
</evidence>